<protein>
    <submittedName>
        <fullName evidence="1">Phage Gp37Gp68 family protein</fullName>
    </submittedName>
</protein>
<dbReference type="STRING" id="290317.Cpha266_1493"/>
<dbReference type="KEGG" id="cph:Cpha266_1493"/>
<dbReference type="EMBL" id="CP000492">
    <property type="protein sequence ID" value="ABL65517.1"/>
    <property type="molecule type" value="Genomic_DNA"/>
</dbReference>
<dbReference type="Proteomes" id="UP000008701">
    <property type="component" value="Chromosome"/>
</dbReference>
<dbReference type="InterPro" id="IPR011101">
    <property type="entry name" value="DUF5131"/>
</dbReference>
<accession>A1BGJ0</accession>
<dbReference type="AlphaFoldDB" id="A1BGJ0"/>
<evidence type="ECO:0000313" key="2">
    <source>
        <dbReference type="Proteomes" id="UP000008701"/>
    </source>
</evidence>
<dbReference type="OrthoDB" id="9787478at2"/>
<organism evidence="1 2">
    <name type="scientific">Chlorobium phaeobacteroides (strain DSM 266 / SMG 266 / 2430)</name>
    <dbReference type="NCBI Taxonomy" id="290317"/>
    <lineage>
        <taxon>Bacteria</taxon>
        <taxon>Pseudomonadati</taxon>
        <taxon>Chlorobiota</taxon>
        <taxon>Chlorobiia</taxon>
        <taxon>Chlorobiales</taxon>
        <taxon>Chlorobiaceae</taxon>
        <taxon>Chlorobium/Pelodictyon group</taxon>
        <taxon>Chlorobium</taxon>
    </lineage>
</organism>
<keyword evidence="2" id="KW-1185">Reference proteome</keyword>
<proteinExistence type="predicted"/>
<dbReference type="RefSeq" id="WP_011745329.1">
    <property type="nucleotide sequence ID" value="NC_008639.1"/>
</dbReference>
<evidence type="ECO:0000313" key="1">
    <source>
        <dbReference type="EMBL" id="ABL65517.1"/>
    </source>
</evidence>
<dbReference type="CDD" id="cd01335">
    <property type="entry name" value="Radical_SAM"/>
    <property type="match status" value="1"/>
</dbReference>
<reference evidence="1 2" key="1">
    <citation type="submission" date="2006-12" db="EMBL/GenBank/DDBJ databases">
        <title>Complete sequence of Chlorobium phaeobacteroides DSM 266.</title>
        <authorList>
            <consortium name="US DOE Joint Genome Institute"/>
            <person name="Copeland A."/>
            <person name="Lucas S."/>
            <person name="Lapidus A."/>
            <person name="Barry K."/>
            <person name="Detter J.C."/>
            <person name="Glavina del Rio T."/>
            <person name="Hammon N."/>
            <person name="Israni S."/>
            <person name="Pitluck S."/>
            <person name="Goltsman E."/>
            <person name="Schmutz J."/>
            <person name="Larimer F."/>
            <person name="Land M."/>
            <person name="Hauser L."/>
            <person name="Mikhailova N."/>
            <person name="Li T."/>
            <person name="Overmann J."/>
            <person name="Bryant D.A."/>
            <person name="Richardson P."/>
        </authorList>
    </citation>
    <scope>NUCLEOTIDE SEQUENCE [LARGE SCALE GENOMIC DNA]</scope>
    <source>
        <strain evidence="1 2">DSM 266</strain>
    </source>
</reference>
<sequence>MAQSHIEWTEMTWNPVTGCDKVSDGCRFCYAEAFAKRLQGMGVEKYRNGFQLTLHPETLREPFRWKKPRVVFVNSMSDLFHKDVPVDYIRQVFSVMKQNPHHVFQVLTKRADVLKYYESERWLDWSHNIWMGVSVENRNTMHRIDRLRDTGARVKFLSCEPLLGPLPELNLQGIDWVIVGGESGRNARPMKPEWVQEIREQCIAADVPFFFKQWGGFNKKKAGRMLDGRVWDQTPEMPGLLVG</sequence>
<dbReference type="HOGENOM" id="CLU_054184_0_1_10"/>
<name>A1BGJ0_CHLPD</name>
<dbReference type="eggNOG" id="COG4422">
    <property type="taxonomic scope" value="Bacteria"/>
</dbReference>
<gene>
    <name evidence="1" type="ordered locus">Cpha266_1493</name>
</gene>
<dbReference type="Pfam" id="PF07505">
    <property type="entry name" value="DUF5131"/>
    <property type="match status" value="1"/>
</dbReference>